<dbReference type="PANTHER" id="PTHR34205">
    <property type="entry name" value="TRANSMEMBRANE PROTEIN"/>
    <property type="match status" value="1"/>
</dbReference>
<dbReference type="AlphaFoldDB" id="A0A6N7Q0X6"/>
<comment type="caution">
    <text evidence="3">The sequence shown here is derived from an EMBL/GenBank/DDBJ whole genome shotgun (WGS) entry which is preliminary data.</text>
</comment>
<keyword evidence="2" id="KW-1133">Transmembrane helix</keyword>
<keyword evidence="4" id="KW-1185">Reference proteome</keyword>
<dbReference type="EMBL" id="WJIE01000022">
    <property type="protein sequence ID" value="MRG97933.1"/>
    <property type="molecule type" value="Genomic_DNA"/>
</dbReference>
<feature type="region of interest" description="Disordered" evidence="1">
    <location>
        <begin position="106"/>
        <end position="134"/>
    </location>
</feature>
<keyword evidence="2" id="KW-0812">Transmembrane</keyword>
<evidence type="ECO:0000313" key="3">
    <source>
        <dbReference type="EMBL" id="MRG97933.1"/>
    </source>
</evidence>
<evidence type="ECO:0000256" key="2">
    <source>
        <dbReference type="SAM" id="Phobius"/>
    </source>
</evidence>
<reference evidence="3 4" key="1">
    <citation type="submission" date="2019-10" db="EMBL/GenBank/DDBJ databases">
        <title>A soil myxobacterium in the family Polyangiaceae.</title>
        <authorList>
            <person name="Li Y."/>
            <person name="Wang J."/>
        </authorList>
    </citation>
    <scope>NUCLEOTIDE SEQUENCE [LARGE SCALE GENOMIC DNA]</scope>
    <source>
        <strain evidence="3 4">DSM 14734</strain>
    </source>
</reference>
<evidence type="ECO:0000313" key="4">
    <source>
        <dbReference type="Proteomes" id="UP000440224"/>
    </source>
</evidence>
<dbReference type="Pfam" id="PF06127">
    <property type="entry name" value="Mpo1-like"/>
    <property type="match status" value="1"/>
</dbReference>
<name>A0A6N7Q0X6_9BACT</name>
<dbReference type="InterPro" id="IPR009305">
    <property type="entry name" value="Mpo1-like"/>
</dbReference>
<dbReference type="OrthoDB" id="7356072at2"/>
<keyword evidence="2" id="KW-0472">Membrane</keyword>
<gene>
    <name evidence="3" type="ORF">GF068_39380</name>
</gene>
<organism evidence="3 4">
    <name type="scientific">Polyangium spumosum</name>
    <dbReference type="NCBI Taxonomy" id="889282"/>
    <lineage>
        <taxon>Bacteria</taxon>
        <taxon>Pseudomonadati</taxon>
        <taxon>Myxococcota</taxon>
        <taxon>Polyangia</taxon>
        <taxon>Polyangiales</taxon>
        <taxon>Polyangiaceae</taxon>
        <taxon>Polyangium</taxon>
    </lineage>
</organism>
<accession>A0A6N7Q0X6</accession>
<sequence length="134" mass="14932">MSTKDIQSFEEFWPFYVREHSKKATRTFHFVGTTAAGLTLLAAIALRRPALVPAALVAGYGPAWISHFFIEKNKPASFKYPLWSFAADWVMWSKILKGEMDAEVERVTASNGQSHDEEATSGYVHHQAGTNGVN</sequence>
<protein>
    <submittedName>
        <fullName evidence="3">DUF962 domain-containing protein</fullName>
    </submittedName>
</protein>
<dbReference type="RefSeq" id="WP_153824706.1">
    <property type="nucleotide sequence ID" value="NZ_WJIE01000022.1"/>
</dbReference>
<feature type="transmembrane region" description="Helical" evidence="2">
    <location>
        <begin position="52"/>
        <end position="70"/>
    </location>
</feature>
<evidence type="ECO:0000256" key="1">
    <source>
        <dbReference type="SAM" id="MobiDB-lite"/>
    </source>
</evidence>
<dbReference type="PANTHER" id="PTHR34205:SF2">
    <property type="entry name" value="DUF962 DOMAIN-CONTAINING PROTEIN"/>
    <property type="match status" value="1"/>
</dbReference>
<proteinExistence type="predicted"/>
<dbReference type="Proteomes" id="UP000440224">
    <property type="component" value="Unassembled WGS sequence"/>
</dbReference>
<feature type="transmembrane region" description="Helical" evidence="2">
    <location>
        <begin position="28"/>
        <end position="46"/>
    </location>
</feature>